<evidence type="ECO:0000259" key="2">
    <source>
        <dbReference type="Pfam" id="PF24626"/>
    </source>
</evidence>
<evidence type="ECO:0000313" key="4">
    <source>
        <dbReference type="Proteomes" id="UP000291084"/>
    </source>
</evidence>
<dbReference type="OrthoDB" id="1939135at2759"/>
<dbReference type="PANTHER" id="PTHR46148:SF60">
    <property type="entry name" value="CHROMO DOMAIN-CONTAINING PROTEIN"/>
    <property type="match status" value="1"/>
</dbReference>
<dbReference type="Pfam" id="PF24626">
    <property type="entry name" value="SH3_Tf2-1"/>
    <property type="match status" value="1"/>
</dbReference>
<feature type="compositionally biased region" description="Basic and acidic residues" evidence="1">
    <location>
        <begin position="144"/>
        <end position="153"/>
    </location>
</feature>
<evidence type="ECO:0000313" key="3">
    <source>
        <dbReference type="EMBL" id="BAU01260.1"/>
    </source>
</evidence>
<feature type="domain" description="Tf2-1-like SH3-like" evidence="2">
    <location>
        <begin position="24"/>
        <end position="89"/>
    </location>
</feature>
<dbReference type="AlphaFoldDB" id="A0A0S3T8E4"/>
<keyword evidence="4" id="KW-1185">Reference proteome</keyword>
<sequence>MRASQSRQKSYADRRRMPLEFEAGDHVFLRVTPTTGVGKAIRAKKLSPRYLGPYQISRRIGPVAYEIAMPPQLANLHPVFHVSQLQKYVPDPSHVLEADTVQVKEDLSIEMQPVKVDERLSKRPDGKATRLIKVIWDSRTGDSTWEKEEEMKKSYPHLFSGKS</sequence>
<dbReference type="InterPro" id="IPR056924">
    <property type="entry name" value="SH3_Tf2-1"/>
</dbReference>
<gene>
    <name evidence="3" type="primary">Vigan.11G045700</name>
    <name evidence="3" type="ORF">VIGAN_11045700</name>
</gene>
<dbReference type="EMBL" id="AP015044">
    <property type="protein sequence ID" value="BAU01260.1"/>
    <property type="molecule type" value="Genomic_DNA"/>
</dbReference>
<feature type="region of interest" description="Disordered" evidence="1">
    <location>
        <begin position="142"/>
        <end position="163"/>
    </location>
</feature>
<accession>A0A0S3T8E4</accession>
<organism evidence="3 4">
    <name type="scientific">Vigna angularis var. angularis</name>
    <dbReference type="NCBI Taxonomy" id="157739"/>
    <lineage>
        <taxon>Eukaryota</taxon>
        <taxon>Viridiplantae</taxon>
        <taxon>Streptophyta</taxon>
        <taxon>Embryophyta</taxon>
        <taxon>Tracheophyta</taxon>
        <taxon>Spermatophyta</taxon>
        <taxon>Magnoliopsida</taxon>
        <taxon>eudicotyledons</taxon>
        <taxon>Gunneridae</taxon>
        <taxon>Pentapetalae</taxon>
        <taxon>rosids</taxon>
        <taxon>fabids</taxon>
        <taxon>Fabales</taxon>
        <taxon>Fabaceae</taxon>
        <taxon>Papilionoideae</taxon>
        <taxon>50 kb inversion clade</taxon>
        <taxon>NPAAA clade</taxon>
        <taxon>indigoferoid/millettioid clade</taxon>
        <taxon>Phaseoleae</taxon>
        <taxon>Vigna</taxon>
    </lineage>
</organism>
<proteinExistence type="predicted"/>
<protein>
    <recommendedName>
        <fullName evidence="2">Tf2-1-like SH3-like domain-containing protein</fullName>
    </recommendedName>
</protein>
<dbReference type="PANTHER" id="PTHR46148">
    <property type="entry name" value="CHROMO DOMAIN-CONTAINING PROTEIN"/>
    <property type="match status" value="1"/>
</dbReference>
<evidence type="ECO:0000256" key="1">
    <source>
        <dbReference type="SAM" id="MobiDB-lite"/>
    </source>
</evidence>
<name>A0A0S3T8E4_PHAAN</name>
<reference evidence="3 4" key="1">
    <citation type="journal article" date="2015" name="Sci. Rep.">
        <title>The power of single molecule real-time sequencing technology in the de novo assembly of a eukaryotic genome.</title>
        <authorList>
            <person name="Sakai H."/>
            <person name="Naito K."/>
            <person name="Ogiso-Tanaka E."/>
            <person name="Takahashi Y."/>
            <person name="Iseki K."/>
            <person name="Muto C."/>
            <person name="Satou K."/>
            <person name="Teruya K."/>
            <person name="Shiroma A."/>
            <person name="Shimoji M."/>
            <person name="Hirano T."/>
            <person name="Itoh T."/>
            <person name="Kaga A."/>
            <person name="Tomooka N."/>
        </authorList>
    </citation>
    <scope>NUCLEOTIDE SEQUENCE [LARGE SCALE GENOMIC DNA]</scope>
    <source>
        <strain evidence="4">cv. Shumari</strain>
    </source>
</reference>
<dbReference type="Proteomes" id="UP000291084">
    <property type="component" value="Chromosome 11"/>
</dbReference>